<dbReference type="Pfam" id="PF04542">
    <property type="entry name" value="Sigma70_r2"/>
    <property type="match status" value="1"/>
</dbReference>
<dbReference type="InterPro" id="IPR007627">
    <property type="entry name" value="RNA_pol_sigma70_r2"/>
</dbReference>
<organism evidence="3 4">
    <name type="scientific">Paludisphaera borealis</name>
    <dbReference type="NCBI Taxonomy" id="1387353"/>
    <lineage>
        <taxon>Bacteria</taxon>
        <taxon>Pseudomonadati</taxon>
        <taxon>Planctomycetota</taxon>
        <taxon>Planctomycetia</taxon>
        <taxon>Isosphaerales</taxon>
        <taxon>Isosphaeraceae</taxon>
        <taxon>Paludisphaera</taxon>
    </lineage>
</organism>
<dbReference type="STRING" id="1387353.BSF38_03914"/>
<name>A0A1U7CTV9_9BACT</name>
<gene>
    <name evidence="3" type="primary">sigD_3</name>
    <name evidence="3" type="ORF">BSF38_03914</name>
</gene>
<evidence type="ECO:0000256" key="1">
    <source>
        <dbReference type="SAM" id="MobiDB-lite"/>
    </source>
</evidence>
<protein>
    <submittedName>
        <fullName evidence="3">RNA polymerase sigma-D factor</fullName>
    </submittedName>
</protein>
<dbReference type="GO" id="GO:0006352">
    <property type="term" value="P:DNA-templated transcription initiation"/>
    <property type="evidence" value="ECO:0007669"/>
    <property type="project" value="InterPro"/>
</dbReference>
<dbReference type="Gene3D" id="1.10.1740.10">
    <property type="match status" value="1"/>
</dbReference>
<accession>A0A1U7CTV9</accession>
<feature type="region of interest" description="Disordered" evidence="1">
    <location>
        <begin position="234"/>
        <end position="288"/>
    </location>
</feature>
<evidence type="ECO:0000259" key="2">
    <source>
        <dbReference type="Pfam" id="PF04542"/>
    </source>
</evidence>
<keyword evidence="4" id="KW-1185">Reference proteome</keyword>
<dbReference type="Gene3D" id="1.10.10.10">
    <property type="entry name" value="Winged helix-like DNA-binding domain superfamily/Winged helix DNA-binding domain"/>
    <property type="match status" value="1"/>
</dbReference>
<feature type="region of interest" description="Disordered" evidence="1">
    <location>
        <begin position="1"/>
        <end position="63"/>
    </location>
</feature>
<evidence type="ECO:0000313" key="4">
    <source>
        <dbReference type="Proteomes" id="UP000186309"/>
    </source>
</evidence>
<dbReference type="NCBIfam" id="TIGR02937">
    <property type="entry name" value="sigma70-ECF"/>
    <property type="match status" value="1"/>
</dbReference>
<sequence length="288" mass="32149">MNDAMRRSPFSQRQEKTGFSDRTNPCRPPQPRDAERSPGRCADASYPAKCDPRKPRTPLNDDQRGLTVRYLPLAQILARRTARSWPAGSDEFQSAAFLALVEAAQAFDPSRNVDFATYARHRIRGALLDVQRELFARGWRGKADRIPRFQSLRADSETKGRVVGVQAEEPVGTDLEAADAIETWLKKLPARHATAFRHLYLDGKTVEEAAALAGCSKGAMSRLHRETLTWFHQAGRRSTTTMKPERKPYARPEPTAAVPANRRDRIPASWSSRSNSTAQPRAFLGVAG</sequence>
<dbReference type="InterPro" id="IPR013325">
    <property type="entry name" value="RNA_pol_sigma_r2"/>
</dbReference>
<proteinExistence type="predicted"/>
<dbReference type="AlphaFoldDB" id="A0A1U7CTV9"/>
<dbReference type="RefSeq" id="WP_168189420.1">
    <property type="nucleotide sequence ID" value="NZ_CP019082.1"/>
</dbReference>
<evidence type="ECO:0000313" key="3">
    <source>
        <dbReference type="EMBL" id="APW62375.1"/>
    </source>
</evidence>
<dbReference type="SUPFAM" id="SSF88946">
    <property type="entry name" value="Sigma2 domain of RNA polymerase sigma factors"/>
    <property type="match status" value="1"/>
</dbReference>
<dbReference type="SUPFAM" id="SSF88659">
    <property type="entry name" value="Sigma3 and sigma4 domains of RNA polymerase sigma factors"/>
    <property type="match status" value="1"/>
</dbReference>
<dbReference type="InterPro" id="IPR013324">
    <property type="entry name" value="RNA_pol_sigma_r3/r4-like"/>
</dbReference>
<dbReference type="InterPro" id="IPR036388">
    <property type="entry name" value="WH-like_DNA-bd_sf"/>
</dbReference>
<dbReference type="Proteomes" id="UP000186309">
    <property type="component" value="Chromosome"/>
</dbReference>
<dbReference type="GO" id="GO:0003700">
    <property type="term" value="F:DNA-binding transcription factor activity"/>
    <property type="evidence" value="ECO:0007669"/>
    <property type="project" value="InterPro"/>
</dbReference>
<dbReference type="KEGG" id="pbor:BSF38_03914"/>
<reference evidence="4" key="1">
    <citation type="submission" date="2016-12" db="EMBL/GenBank/DDBJ databases">
        <title>Comparative genomics of four Isosphaeraceae planctomycetes: a common pool of plasmids and glycoside hydrolase genes.</title>
        <authorList>
            <person name="Ivanova A."/>
        </authorList>
    </citation>
    <scope>NUCLEOTIDE SEQUENCE [LARGE SCALE GENOMIC DNA]</scope>
    <source>
        <strain evidence="4">PX4</strain>
    </source>
</reference>
<dbReference type="EMBL" id="CP019082">
    <property type="protein sequence ID" value="APW62375.1"/>
    <property type="molecule type" value="Genomic_DNA"/>
</dbReference>
<feature type="compositionally biased region" description="Polar residues" evidence="1">
    <location>
        <begin position="269"/>
        <end position="279"/>
    </location>
</feature>
<feature type="compositionally biased region" description="Basic and acidic residues" evidence="1">
    <location>
        <begin position="50"/>
        <end position="63"/>
    </location>
</feature>
<dbReference type="InterPro" id="IPR014284">
    <property type="entry name" value="RNA_pol_sigma-70_dom"/>
</dbReference>
<feature type="domain" description="RNA polymerase sigma-70 region 2" evidence="2">
    <location>
        <begin position="69"/>
        <end position="130"/>
    </location>
</feature>